<reference evidence="2" key="1">
    <citation type="submission" date="2016-10" db="EMBL/GenBank/DDBJ databases">
        <authorList>
            <person name="Varghese N."/>
            <person name="Submissions S."/>
        </authorList>
    </citation>
    <scope>NUCLEOTIDE SEQUENCE [LARGE SCALE GENOMIC DNA]</scope>
    <source>
        <strain evidence="2">DSM 10002</strain>
    </source>
</reference>
<gene>
    <name evidence="1" type="ORF">SAMN04489737_0258</name>
</gene>
<dbReference type="RefSeq" id="WP_091278946.1">
    <property type="nucleotide sequence ID" value="NZ_LT629804.1"/>
</dbReference>
<accession>A0A1H2LBM6</accession>
<organism evidence="1 2">
    <name type="scientific">Arcanobacterium phocae</name>
    <dbReference type="NCBI Taxonomy" id="131112"/>
    <lineage>
        <taxon>Bacteria</taxon>
        <taxon>Bacillati</taxon>
        <taxon>Actinomycetota</taxon>
        <taxon>Actinomycetes</taxon>
        <taxon>Actinomycetales</taxon>
        <taxon>Actinomycetaceae</taxon>
        <taxon>Arcanobacterium</taxon>
    </lineage>
</organism>
<evidence type="ECO:0000313" key="2">
    <source>
        <dbReference type="Proteomes" id="UP000214355"/>
    </source>
</evidence>
<evidence type="ECO:0000313" key="1">
    <source>
        <dbReference type="EMBL" id="SDU77961.1"/>
    </source>
</evidence>
<dbReference type="Proteomes" id="UP000214355">
    <property type="component" value="Chromosome I"/>
</dbReference>
<dbReference type="STRING" id="131112.SAMN04489737_0258"/>
<protein>
    <recommendedName>
        <fullName evidence="3">RiboL-PSP-HEPN domain-containing protein</fullName>
    </recommendedName>
</protein>
<proteinExistence type="predicted"/>
<dbReference type="EMBL" id="LT629804">
    <property type="protein sequence ID" value="SDU77961.1"/>
    <property type="molecule type" value="Genomic_DNA"/>
</dbReference>
<sequence length="202" mass="23489">MSRENPITLKDVQNCESTLNDIEKYLLELEKNDLQLKDRTGGDAGTEQDALVNYFLKLLVLQSSAYLETVLKYYLNMFIETYSNREFHSFLRGNIVPYGENPRADSIRKRMKCLDQTIVEDFWEKMKSEMQYSAKVRMPTNGTIKKLLDDFVNERNSVSHSGNLRAPMSKVFCYVEVVRKVADLLKDAFAQQFSHTDPFRTT</sequence>
<keyword evidence="2" id="KW-1185">Reference proteome</keyword>
<evidence type="ECO:0008006" key="3">
    <source>
        <dbReference type="Google" id="ProtNLM"/>
    </source>
</evidence>
<dbReference type="GeneID" id="65344016"/>
<name>A0A1H2LBM6_9ACTO</name>
<dbReference type="AlphaFoldDB" id="A0A1H2LBM6"/>